<dbReference type="EMBL" id="RDQH01000328">
    <property type="protein sequence ID" value="RXI05097.1"/>
    <property type="molecule type" value="Genomic_DNA"/>
</dbReference>
<protein>
    <submittedName>
        <fullName evidence="1">Uncharacterized protein</fullName>
    </submittedName>
</protein>
<organism evidence="1 2">
    <name type="scientific">Malus domestica</name>
    <name type="common">Apple</name>
    <name type="synonym">Pyrus malus</name>
    <dbReference type="NCBI Taxonomy" id="3750"/>
    <lineage>
        <taxon>Eukaryota</taxon>
        <taxon>Viridiplantae</taxon>
        <taxon>Streptophyta</taxon>
        <taxon>Embryophyta</taxon>
        <taxon>Tracheophyta</taxon>
        <taxon>Spermatophyta</taxon>
        <taxon>Magnoliopsida</taxon>
        <taxon>eudicotyledons</taxon>
        <taxon>Gunneridae</taxon>
        <taxon>Pentapetalae</taxon>
        <taxon>rosids</taxon>
        <taxon>fabids</taxon>
        <taxon>Rosales</taxon>
        <taxon>Rosaceae</taxon>
        <taxon>Amygdaloideae</taxon>
        <taxon>Maleae</taxon>
        <taxon>Malus</taxon>
    </lineage>
</organism>
<name>A0A498KCL5_MALDO</name>
<keyword evidence="2" id="KW-1185">Reference proteome</keyword>
<dbReference type="AlphaFoldDB" id="A0A498KCL5"/>
<gene>
    <name evidence="1" type="ORF">DVH24_006354</name>
</gene>
<dbReference type="Proteomes" id="UP000290289">
    <property type="component" value="Chromosome 2"/>
</dbReference>
<proteinExistence type="predicted"/>
<accession>A0A498KCL5</accession>
<evidence type="ECO:0000313" key="1">
    <source>
        <dbReference type="EMBL" id="RXI05097.1"/>
    </source>
</evidence>
<sequence>MILEVLVLFCNDTIRSFKIDLDDVWSSSRVAVASSLALPINEEWLQLGEECVSQSSFRG</sequence>
<comment type="caution">
    <text evidence="1">The sequence shown here is derived from an EMBL/GenBank/DDBJ whole genome shotgun (WGS) entry which is preliminary data.</text>
</comment>
<reference evidence="1 2" key="1">
    <citation type="submission" date="2018-10" db="EMBL/GenBank/DDBJ databases">
        <title>A high-quality apple genome assembly.</title>
        <authorList>
            <person name="Hu J."/>
        </authorList>
    </citation>
    <scope>NUCLEOTIDE SEQUENCE [LARGE SCALE GENOMIC DNA]</scope>
    <source>
        <strain evidence="2">cv. HFTH1</strain>
        <tissue evidence="1">Young leaf</tissue>
    </source>
</reference>
<evidence type="ECO:0000313" key="2">
    <source>
        <dbReference type="Proteomes" id="UP000290289"/>
    </source>
</evidence>